<proteinExistence type="predicted"/>
<name>A0A0A8XY13_ARUDO</name>
<organism evidence="1">
    <name type="scientific">Arundo donax</name>
    <name type="common">Giant reed</name>
    <name type="synonym">Donax arundinaceus</name>
    <dbReference type="NCBI Taxonomy" id="35708"/>
    <lineage>
        <taxon>Eukaryota</taxon>
        <taxon>Viridiplantae</taxon>
        <taxon>Streptophyta</taxon>
        <taxon>Embryophyta</taxon>
        <taxon>Tracheophyta</taxon>
        <taxon>Spermatophyta</taxon>
        <taxon>Magnoliopsida</taxon>
        <taxon>Liliopsida</taxon>
        <taxon>Poales</taxon>
        <taxon>Poaceae</taxon>
        <taxon>PACMAD clade</taxon>
        <taxon>Arundinoideae</taxon>
        <taxon>Arundineae</taxon>
        <taxon>Arundo</taxon>
    </lineage>
</organism>
<reference evidence="1" key="2">
    <citation type="journal article" date="2015" name="Data Brief">
        <title>Shoot transcriptome of the giant reed, Arundo donax.</title>
        <authorList>
            <person name="Barrero R.A."/>
            <person name="Guerrero F.D."/>
            <person name="Moolhuijzen P."/>
            <person name="Goolsby J.A."/>
            <person name="Tidwell J."/>
            <person name="Bellgard S.E."/>
            <person name="Bellgard M.I."/>
        </authorList>
    </citation>
    <scope>NUCLEOTIDE SEQUENCE</scope>
    <source>
        <tissue evidence="1">Shoot tissue taken approximately 20 cm above the soil surface</tissue>
    </source>
</reference>
<protein>
    <submittedName>
        <fullName evidence="1">Uncharacterized protein</fullName>
    </submittedName>
</protein>
<sequence length="85" mass="9262">MSFIESKYLLASSTSPAWLQAERTLVMVMWFGATPSSSILWNNSNALFPCPCCANPPIIADHETTPLCGRPEKAMSASSMLPHFA</sequence>
<accession>A0A0A8XY13</accession>
<evidence type="ECO:0000313" key="1">
    <source>
        <dbReference type="EMBL" id="JAD17623.1"/>
    </source>
</evidence>
<reference evidence="1" key="1">
    <citation type="submission" date="2014-09" db="EMBL/GenBank/DDBJ databases">
        <authorList>
            <person name="Magalhaes I.L.F."/>
            <person name="Oliveira U."/>
            <person name="Santos F.R."/>
            <person name="Vidigal T.H.D.A."/>
            <person name="Brescovit A.D."/>
            <person name="Santos A.J."/>
        </authorList>
    </citation>
    <scope>NUCLEOTIDE SEQUENCE</scope>
    <source>
        <tissue evidence="1">Shoot tissue taken approximately 20 cm above the soil surface</tissue>
    </source>
</reference>
<dbReference type="EMBL" id="GBRH01280272">
    <property type="protein sequence ID" value="JAD17623.1"/>
    <property type="molecule type" value="Transcribed_RNA"/>
</dbReference>
<dbReference type="AlphaFoldDB" id="A0A0A8XY13"/>